<dbReference type="PANTHER" id="PTHR48105">
    <property type="entry name" value="THIOREDOXIN REDUCTASE 1-RELATED-RELATED"/>
    <property type="match status" value="1"/>
</dbReference>
<feature type="domain" description="FAD/NAD(P)-binding" evidence="3">
    <location>
        <begin position="4"/>
        <end position="281"/>
    </location>
</feature>
<dbReference type="PRINTS" id="PR00368">
    <property type="entry name" value="FADPNR"/>
</dbReference>
<dbReference type="Gene3D" id="3.50.50.60">
    <property type="entry name" value="FAD/NAD(P)-binding domain"/>
    <property type="match status" value="2"/>
</dbReference>
<accession>A0A2S7DVH0</accession>
<evidence type="ECO:0000313" key="4">
    <source>
        <dbReference type="EMBL" id="PPU77847.1"/>
    </source>
</evidence>
<dbReference type="SUPFAM" id="SSF51905">
    <property type="entry name" value="FAD/NAD(P)-binding domain"/>
    <property type="match status" value="1"/>
</dbReference>
<dbReference type="AlphaFoldDB" id="A0A2S7DVH0"/>
<comment type="caution">
    <text evidence="4">The sequence shown here is derived from an EMBL/GenBank/DDBJ whole genome shotgun (WGS) entry which is preliminary data.</text>
</comment>
<reference evidence="4 5" key="1">
    <citation type="submission" date="2016-08" db="EMBL/GenBank/DDBJ databases">
        <authorList>
            <person name="Seilhamer J.J."/>
        </authorList>
    </citation>
    <scope>NUCLEOTIDE SEQUENCE [LARGE SCALE GENOMIC DNA]</scope>
    <source>
        <strain evidence="4 5">CFBP2542</strain>
    </source>
</reference>
<organism evidence="4 5">
    <name type="scientific">Xanthomonas cucurbitae</name>
    <dbReference type="NCBI Taxonomy" id="56453"/>
    <lineage>
        <taxon>Bacteria</taxon>
        <taxon>Pseudomonadati</taxon>
        <taxon>Pseudomonadota</taxon>
        <taxon>Gammaproteobacteria</taxon>
        <taxon>Lysobacterales</taxon>
        <taxon>Lysobacteraceae</taxon>
        <taxon>Xanthomonas</taxon>
    </lineage>
</organism>
<dbReference type="InterPro" id="IPR050097">
    <property type="entry name" value="Ferredoxin-NADP_redctase_2"/>
</dbReference>
<dbReference type="EMBL" id="MDED01000005">
    <property type="protein sequence ID" value="PPU77847.1"/>
    <property type="molecule type" value="Genomic_DNA"/>
</dbReference>
<sequence>MQHEVIIIGGSYAGLSAALQLARARRAVLVVDGGQRRNRFAATSHGFLGRDGASPAQIAAEAHAQVLAYPTVQWVDGQVTQLSGRADAFEVALADGSRHSARRLILATGVVDQLPTIAGLAERWGRQVFVCPYCHGYELQQGTIGVLATSAFAAHQAAMLPDWGATRLFLNDTLVLDEAQHRHLQARGVQLVAGAVAALQGEGQSLEVLLRDGQVFALDGVFVTPRSTLSPLVAQLGCGGNDGPLGSHIAVDALQATTVPGVFACGDVANPAASVAFAVASGAMAGVAAHRTLIFGLDDQQQRTVASSPAVVGLETAAGREALLTQAARPPGDRSSDSST</sequence>
<gene>
    <name evidence="4" type="ORF">XcuCFBP2542_04905</name>
</gene>
<evidence type="ECO:0000259" key="3">
    <source>
        <dbReference type="Pfam" id="PF07992"/>
    </source>
</evidence>
<name>A0A2S7DVH0_9XANT</name>
<proteinExistence type="predicted"/>
<keyword evidence="1" id="KW-0285">Flavoprotein</keyword>
<dbReference type="Proteomes" id="UP000239561">
    <property type="component" value="Unassembled WGS sequence"/>
</dbReference>
<keyword evidence="2" id="KW-0560">Oxidoreductase</keyword>
<protein>
    <submittedName>
        <fullName evidence="4">Thioredoxin reductase</fullName>
    </submittedName>
</protein>
<evidence type="ECO:0000313" key="5">
    <source>
        <dbReference type="Proteomes" id="UP000239561"/>
    </source>
</evidence>
<evidence type="ECO:0000256" key="2">
    <source>
        <dbReference type="ARBA" id="ARBA00023002"/>
    </source>
</evidence>
<evidence type="ECO:0000256" key="1">
    <source>
        <dbReference type="ARBA" id="ARBA00022630"/>
    </source>
</evidence>
<dbReference type="Pfam" id="PF07992">
    <property type="entry name" value="Pyr_redox_2"/>
    <property type="match status" value="1"/>
</dbReference>
<dbReference type="GO" id="GO:0016491">
    <property type="term" value="F:oxidoreductase activity"/>
    <property type="evidence" value="ECO:0007669"/>
    <property type="project" value="UniProtKB-KW"/>
</dbReference>
<dbReference type="InterPro" id="IPR036188">
    <property type="entry name" value="FAD/NAD-bd_sf"/>
</dbReference>
<dbReference type="PRINTS" id="PR00469">
    <property type="entry name" value="PNDRDTASEII"/>
</dbReference>
<dbReference type="InterPro" id="IPR023753">
    <property type="entry name" value="FAD/NAD-binding_dom"/>
</dbReference>